<keyword evidence="3" id="KW-1185">Reference proteome</keyword>
<organism evidence="2 3">
    <name type="scientific">Linum tenue</name>
    <dbReference type="NCBI Taxonomy" id="586396"/>
    <lineage>
        <taxon>Eukaryota</taxon>
        <taxon>Viridiplantae</taxon>
        <taxon>Streptophyta</taxon>
        <taxon>Embryophyta</taxon>
        <taxon>Tracheophyta</taxon>
        <taxon>Spermatophyta</taxon>
        <taxon>Magnoliopsida</taxon>
        <taxon>eudicotyledons</taxon>
        <taxon>Gunneridae</taxon>
        <taxon>Pentapetalae</taxon>
        <taxon>rosids</taxon>
        <taxon>fabids</taxon>
        <taxon>Malpighiales</taxon>
        <taxon>Linaceae</taxon>
        <taxon>Linum</taxon>
    </lineage>
</organism>
<accession>A0AAV0LRP8</accession>
<evidence type="ECO:0000313" key="2">
    <source>
        <dbReference type="EMBL" id="CAI0437229.1"/>
    </source>
</evidence>
<evidence type="ECO:0000313" key="3">
    <source>
        <dbReference type="Proteomes" id="UP001154282"/>
    </source>
</evidence>
<protein>
    <submittedName>
        <fullName evidence="2">Uncharacterized protein</fullName>
    </submittedName>
</protein>
<proteinExistence type="predicted"/>
<reference evidence="2" key="1">
    <citation type="submission" date="2022-08" db="EMBL/GenBank/DDBJ databases">
        <authorList>
            <person name="Gutierrez-Valencia J."/>
        </authorList>
    </citation>
    <scope>NUCLEOTIDE SEQUENCE</scope>
</reference>
<name>A0AAV0LRP8_9ROSI</name>
<comment type="caution">
    <text evidence="2">The sequence shown here is derived from an EMBL/GenBank/DDBJ whole genome shotgun (WGS) entry which is preliminary data.</text>
</comment>
<sequence length="11" mass="1329">MTSATRRYSRT</sequence>
<gene>
    <name evidence="1" type="ORF">LITE_LOCUS25081</name>
    <name evidence="2" type="ORF">LITE_LOCUS25383</name>
</gene>
<dbReference type="Proteomes" id="UP001154282">
    <property type="component" value="Unassembled WGS sequence"/>
</dbReference>
<evidence type="ECO:0000313" key="1">
    <source>
        <dbReference type="EMBL" id="CAI0436410.1"/>
    </source>
</evidence>
<dbReference type="EMBL" id="CAMGYJ010000006">
    <property type="protein sequence ID" value="CAI0437229.1"/>
    <property type="molecule type" value="Genomic_DNA"/>
</dbReference>
<dbReference type="EMBL" id="CAMGYJ010000006">
    <property type="protein sequence ID" value="CAI0436410.1"/>
    <property type="molecule type" value="Genomic_DNA"/>
</dbReference>